<evidence type="ECO:0000256" key="10">
    <source>
        <dbReference type="SAM" id="MobiDB-lite"/>
    </source>
</evidence>
<evidence type="ECO:0000256" key="1">
    <source>
        <dbReference type="ARBA" id="ARBA00004123"/>
    </source>
</evidence>
<evidence type="ECO:0000256" key="3">
    <source>
        <dbReference type="ARBA" id="ARBA00011206"/>
    </source>
</evidence>
<evidence type="ECO:0000259" key="11">
    <source>
        <dbReference type="Pfam" id="PF05645"/>
    </source>
</evidence>
<comment type="subcellular location">
    <subcellularLocation>
        <location evidence="1 9">Nucleus</location>
    </subcellularLocation>
</comment>
<comment type="subunit">
    <text evidence="3 9">Component of the RNA polymerase III (Pol III) complex consisting of 17 subunits.</text>
</comment>
<dbReference type="GO" id="GO:0003697">
    <property type="term" value="F:single-stranded DNA binding"/>
    <property type="evidence" value="ECO:0007669"/>
    <property type="project" value="UniProtKB-UniRule"/>
</dbReference>
<dbReference type="Proteomes" id="UP001378960">
    <property type="component" value="Unassembled WGS sequence"/>
</dbReference>
<evidence type="ECO:0000259" key="13">
    <source>
        <dbReference type="Pfam" id="PF22536"/>
    </source>
</evidence>
<dbReference type="InterPro" id="IPR013197">
    <property type="entry name" value="RNA_pol_III_RPC82-rel_HTH"/>
</dbReference>
<dbReference type="GO" id="GO:0005666">
    <property type="term" value="C:RNA polymerase III complex"/>
    <property type="evidence" value="ECO:0007669"/>
    <property type="project" value="UniProtKB-UniRule"/>
</dbReference>
<proteinExistence type="inferred from homology"/>
<feature type="region of interest" description="Disordered" evidence="10">
    <location>
        <begin position="195"/>
        <end position="215"/>
    </location>
</feature>
<dbReference type="EMBL" id="BTGB01000009">
    <property type="protein sequence ID" value="GMM48862.1"/>
    <property type="molecule type" value="Genomic_DNA"/>
</dbReference>
<dbReference type="InterPro" id="IPR039748">
    <property type="entry name" value="RPC3"/>
</dbReference>
<keyword evidence="15" id="KW-1185">Reference proteome</keyword>
<keyword evidence="6 9" id="KW-0804">Transcription</keyword>
<dbReference type="SUPFAM" id="SSF46785">
    <property type="entry name" value="Winged helix' DNA-binding domain"/>
    <property type="match status" value="1"/>
</dbReference>
<evidence type="ECO:0000256" key="4">
    <source>
        <dbReference type="ARBA" id="ARBA00016689"/>
    </source>
</evidence>
<dbReference type="Pfam" id="PF22536">
    <property type="entry name" value="WHD_POLR3C"/>
    <property type="match status" value="1"/>
</dbReference>
<dbReference type="Pfam" id="PF20912">
    <property type="entry name" value="RPC3_helical"/>
    <property type="match status" value="1"/>
</dbReference>
<feature type="region of interest" description="Disordered" evidence="10">
    <location>
        <begin position="421"/>
        <end position="486"/>
    </location>
</feature>
<comment type="function">
    <text evidence="8 9">DNA-dependent RNA polymerase catalyzes the transcription of DNA into RNA using the four ribonucleoside triphosphates as substrates. Specific core component of RNA polymerase III which synthesizes small RNAs, such as 5S rRNA and tRNAs.</text>
</comment>
<gene>
    <name evidence="14" type="ORF">DAPK24_054600</name>
</gene>
<evidence type="ECO:0000256" key="9">
    <source>
        <dbReference type="RuleBase" id="RU367076"/>
    </source>
</evidence>
<dbReference type="Gene3D" id="1.10.10.10">
    <property type="entry name" value="Winged helix-like DNA-binding domain superfamily/Winged helix DNA-binding domain"/>
    <property type="match status" value="2"/>
</dbReference>
<evidence type="ECO:0000256" key="2">
    <source>
        <dbReference type="ARBA" id="ARBA00006835"/>
    </source>
</evidence>
<dbReference type="GO" id="GO:0006351">
    <property type="term" value="P:DNA-templated transcription"/>
    <property type="evidence" value="ECO:0007669"/>
    <property type="project" value="InterPro"/>
</dbReference>
<dbReference type="InterPro" id="IPR008806">
    <property type="entry name" value="RNA_pol_III_Rpc82_C"/>
</dbReference>
<evidence type="ECO:0000256" key="8">
    <source>
        <dbReference type="ARBA" id="ARBA00025127"/>
    </source>
</evidence>
<dbReference type="PANTHER" id="PTHR12949">
    <property type="entry name" value="RNA POLYMERASE III DNA DIRECTED -RELATED"/>
    <property type="match status" value="1"/>
</dbReference>
<evidence type="ECO:0000256" key="6">
    <source>
        <dbReference type="ARBA" id="ARBA00023163"/>
    </source>
</evidence>
<reference evidence="14 15" key="1">
    <citation type="journal article" date="2023" name="Elife">
        <title>Identification of key yeast species and microbe-microbe interactions impacting larval growth of Drosophila in the wild.</title>
        <authorList>
            <person name="Mure A."/>
            <person name="Sugiura Y."/>
            <person name="Maeda R."/>
            <person name="Honda K."/>
            <person name="Sakurai N."/>
            <person name="Takahashi Y."/>
            <person name="Watada M."/>
            <person name="Katoh T."/>
            <person name="Gotoh A."/>
            <person name="Gotoh Y."/>
            <person name="Taniguchi I."/>
            <person name="Nakamura K."/>
            <person name="Hayashi T."/>
            <person name="Katayama T."/>
            <person name="Uemura T."/>
            <person name="Hattori Y."/>
        </authorList>
    </citation>
    <scope>NUCLEOTIDE SEQUENCE [LARGE SCALE GENOMIC DNA]</scope>
    <source>
        <strain evidence="14 15">PK-24</strain>
    </source>
</reference>
<feature type="domain" description="DNA-directed RNA polymerase III subunit RPC3 winged-helix" evidence="13">
    <location>
        <begin position="540"/>
        <end position="614"/>
    </location>
</feature>
<keyword evidence="7 9" id="KW-0539">Nucleus</keyword>
<dbReference type="InterPro" id="IPR055207">
    <property type="entry name" value="POLR3C_WHD"/>
</dbReference>
<dbReference type="Pfam" id="PF08221">
    <property type="entry name" value="HTH_9"/>
    <property type="match status" value="1"/>
</dbReference>
<feature type="domain" description="RNA polymerase III subunit RPC82-related helix-turn-helix" evidence="12">
    <location>
        <begin position="24"/>
        <end position="83"/>
    </location>
</feature>
<evidence type="ECO:0000313" key="14">
    <source>
        <dbReference type="EMBL" id="GMM48862.1"/>
    </source>
</evidence>
<evidence type="ECO:0000259" key="12">
    <source>
        <dbReference type="Pfam" id="PF08221"/>
    </source>
</evidence>
<feature type="compositionally biased region" description="Acidic residues" evidence="10">
    <location>
        <begin position="463"/>
        <end position="475"/>
    </location>
</feature>
<feature type="domain" description="RNA polymerase III Rpc82 C -terminal" evidence="11">
    <location>
        <begin position="265"/>
        <end position="529"/>
    </location>
</feature>
<comment type="similarity">
    <text evidence="2 9">Belongs to the RNA polymerase beta chain family.</text>
</comment>
<keyword evidence="5 9" id="KW-0240">DNA-directed RNA polymerase</keyword>
<evidence type="ECO:0000256" key="7">
    <source>
        <dbReference type="ARBA" id="ARBA00023242"/>
    </source>
</evidence>
<evidence type="ECO:0000313" key="15">
    <source>
        <dbReference type="Proteomes" id="UP001378960"/>
    </source>
</evidence>
<evidence type="ECO:0000256" key="5">
    <source>
        <dbReference type="ARBA" id="ARBA00022478"/>
    </source>
</evidence>
<dbReference type="PANTHER" id="PTHR12949:SF0">
    <property type="entry name" value="DNA-DIRECTED RNA POLYMERASE III SUBUNIT RPC3"/>
    <property type="match status" value="1"/>
</dbReference>
<name>A0AAV5RD21_PICKL</name>
<dbReference type="InterPro" id="IPR036390">
    <property type="entry name" value="WH_DNA-bd_sf"/>
</dbReference>
<protein>
    <recommendedName>
        <fullName evidence="4 9">DNA-directed RNA polymerase III subunit RPC3</fullName>
        <shortName evidence="9">RNA polymerase III subunit C3</shortName>
    </recommendedName>
</protein>
<accession>A0AAV5RD21</accession>
<dbReference type="Pfam" id="PF05645">
    <property type="entry name" value="RNA_pol_Rpc82"/>
    <property type="match status" value="1"/>
</dbReference>
<organism evidence="14 15">
    <name type="scientific">Pichia kluyveri</name>
    <name type="common">Yeast</name>
    <dbReference type="NCBI Taxonomy" id="36015"/>
    <lineage>
        <taxon>Eukaryota</taxon>
        <taxon>Fungi</taxon>
        <taxon>Dikarya</taxon>
        <taxon>Ascomycota</taxon>
        <taxon>Saccharomycotina</taxon>
        <taxon>Pichiomycetes</taxon>
        <taxon>Pichiales</taxon>
        <taxon>Pichiaceae</taxon>
        <taxon>Pichia</taxon>
    </lineage>
</organism>
<dbReference type="AlphaFoldDB" id="A0AAV5RD21"/>
<sequence length="705" mass="80046">MSGGTKIPTELPVMAKTQSPSCFLHSVILRAYIGEQAAYIYSIIHAHRKISIQQLSQKSGIKGNNLKKILVVLIQLGCVVYITDSRSGNVFYSHNEEGCWKLTYLDDIIRHVRKKFSKLHAEVIQNVILKGHLTIGAYVKEIQLKSEIEKIEQVFVDLVDDKWLVNVKDFDFKPLIETLNECVRHANREFTNNSQQYLKTGDDGGNGGGNPRFKTAGISQLKKSIIIKDLAKERMLKIFVDNDGKDKLHKTGMRNQMNDADIEIAKGVSTLFSDDEDDDNNNGGTNSVKSLKRLNGSVPLTLSFERFLKYERDTQLISICKHRIGNITALIYQVVLNRIEKQSRDVRSIENIVDKLVADVSVGVGGSSTSGYDPSIGEELKKRLSLVDQQKGMNFGAADILKELSMSNKYELTRDDLIGTINNDDDDEYEKNAKKRKLEEDNANGNSAKRSKLSKLASQIKFDDEDDDDEDEDENQNNADNGFDLSNNSENNELLMLILQHLKLLTTDKKMMFLRETTPGHFYVPFTELRLPVVDYQMKQLIKGVLGNGVLRVLNCIEDKRLIEEKNIAKFVLMREGDVRKIIATLTKFGLVEIQEIPRTADRNAMRSIFAFKINRKYLRGRSILGKCLMFNMGEALDQLEQTKLANRILLDKISREDVRGREAELLLESELKQLKEVVESEKTALAKFQRLRAMGGVFWFGDDF</sequence>
<dbReference type="InterPro" id="IPR036388">
    <property type="entry name" value="WH-like_DNA-bd_sf"/>
</dbReference>
<comment type="caution">
    <text evidence="14">The sequence shown here is derived from an EMBL/GenBank/DDBJ whole genome shotgun (WGS) entry which is preliminary data.</text>
</comment>